<comment type="function">
    <text evidence="3">Catalyzes the conversion of (8S)-3',8-cyclo-7,8-dihydroguanosine 5'-triphosphate to cyclic pyranopterin monophosphate (cPMP).</text>
</comment>
<dbReference type="RefSeq" id="WP_115542665.1">
    <property type="nucleotide sequence ID" value="NZ_NXLQ01000004.1"/>
</dbReference>
<dbReference type="SUPFAM" id="SSF55040">
    <property type="entry name" value="Molybdenum cofactor biosynthesis protein C, MoaC"/>
    <property type="match status" value="2"/>
</dbReference>
<dbReference type="UniPathway" id="UPA00344"/>
<evidence type="ECO:0000256" key="3">
    <source>
        <dbReference type="ARBA" id="ARBA00055087"/>
    </source>
</evidence>
<proteinExistence type="predicted"/>
<keyword evidence="6" id="KW-1185">Reference proteome</keyword>
<dbReference type="Proteomes" id="UP000256379">
    <property type="component" value="Unassembled WGS sequence"/>
</dbReference>
<gene>
    <name evidence="5" type="ORF">CQA53_03655</name>
</gene>
<dbReference type="OrthoDB" id="5328870at2"/>
<dbReference type="Pfam" id="PF01967">
    <property type="entry name" value="MoaC"/>
    <property type="match status" value="1"/>
</dbReference>
<dbReference type="EMBL" id="NXLQ01000004">
    <property type="protein sequence ID" value="RDU66543.1"/>
    <property type="molecule type" value="Genomic_DNA"/>
</dbReference>
<keyword evidence="2" id="KW-0501">Molybdenum cofactor biosynthesis</keyword>
<evidence type="ECO:0000256" key="2">
    <source>
        <dbReference type="ARBA" id="ARBA00023150"/>
    </source>
</evidence>
<dbReference type="InterPro" id="IPR036522">
    <property type="entry name" value="MoaC_sf"/>
</dbReference>
<protein>
    <recommendedName>
        <fullName evidence="4">Molybdopterin cofactor biosynthesis C (MoaC) domain-containing protein</fullName>
    </recommendedName>
</protein>
<name>A0A3D8IN55_9HELI</name>
<feature type="domain" description="Molybdopterin cofactor biosynthesis C (MoaC)" evidence="4">
    <location>
        <begin position="6"/>
        <end position="84"/>
    </location>
</feature>
<comment type="pathway">
    <text evidence="1">Cofactor biosynthesis; molybdopterin biosynthesis.</text>
</comment>
<dbReference type="GO" id="GO:0006777">
    <property type="term" value="P:Mo-molybdopterin cofactor biosynthetic process"/>
    <property type="evidence" value="ECO:0007669"/>
    <property type="project" value="UniProtKB-KW"/>
</dbReference>
<dbReference type="InterPro" id="IPR002820">
    <property type="entry name" value="Mopterin_CF_biosynth-C_dom"/>
</dbReference>
<reference evidence="5 6" key="1">
    <citation type="submission" date="2018-04" db="EMBL/GenBank/DDBJ databases">
        <title>Novel Campyloabacter and Helicobacter Species and Strains.</title>
        <authorList>
            <person name="Mannion A.J."/>
            <person name="Shen Z."/>
            <person name="Fox J.G."/>
        </authorList>
    </citation>
    <scope>NUCLEOTIDE SEQUENCE [LARGE SCALE GENOMIC DNA]</scope>
    <source>
        <strain evidence="5 6">MIT 17-337</strain>
    </source>
</reference>
<accession>A0A3D8IN55</accession>
<evidence type="ECO:0000256" key="1">
    <source>
        <dbReference type="ARBA" id="ARBA00005046"/>
    </source>
</evidence>
<evidence type="ECO:0000313" key="6">
    <source>
        <dbReference type="Proteomes" id="UP000256379"/>
    </source>
</evidence>
<evidence type="ECO:0000313" key="5">
    <source>
        <dbReference type="EMBL" id="RDU66543.1"/>
    </source>
</evidence>
<sequence length="221" mass="25443">MPYLNMRDISTKPFKHFEAKAVGIIIVSPHIFYDFMEDISKDSIIQTAICSGTYAAKRTNEIFPLCHQITLDSIDINVASSDNIHVPQNFNYTAFLQSFKPKKFSRSTTYIQEQAINNNEQQDNSHCNSFQTEKARLLYAKERFQQIQKTQIENLKHSHTTHSKTHGQCGFIVSTIIKSYSKICPDMESLNALNATLLSLFNHFKMQDKEILITQIRLDNT</sequence>
<evidence type="ECO:0000259" key="4">
    <source>
        <dbReference type="Pfam" id="PF01967"/>
    </source>
</evidence>
<comment type="caution">
    <text evidence="5">The sequence shown here is derived from an EMBL/GenBank/DDBJ whole genome shotgun (WGS) entry which is preliminary data.</text>
</comment>
<dbReference type="AlphaFoldDB" id="A0A3D8IN55"/>
<dbReference type="Gene3D" id="3.30.70.640">
    <property type="entry name" value="Molybdopterin cofactor biosynthesis C (MoaC) domain"/>
    <property type="match status" value="1"/>
</dbReference>
<organism evidence="5 6">
    <name type="scientific">Helicobacter didelphidarum</name>
    <dbReference type="NCBI Taxonomy" id="2040648"/>
    <lineage>
        <taxon>Bacteria</taxon>
        <taxon>Pseudomonadati</taxon>
        <taxon>Campylobacterota</taxon>
        <taxon>Epsilonproteobacteria</taxon>
        <taxon>Campylobacterales</taxon>
        <taxon>Helicobacteraceae</taxon>
        <taxon>Helicobacter</taxon>
    </lineage>
</organism>